<dbReference type="Proteomes" id="UP001311915">
    <property type="component" value="Unassembled WGS sequence"/>
</dbReference>
<accession>A0AAV9M1E7</accession>
<keyword evidence="2" id="KW-1185">Reference proteome</keyword>
<organism evidence="1 2">
    <name type="scientific">Solanum pinnatisectum</name>
    <name type="common">tansyleaf nightshade</name>
    <dbReference type="NCBI Taxonomy" id="50273"/>
    <lineage>
        <taxon>Eukaryota</taxon>
        <taxon>Viridiplantae</taxon>
        <taxon>Streptophyta</taxon>
        <taxon>Embryophyta</taxon>
        <taxon>Tracheophyta</taxon>
        <taxon>Spermatophyta</taxon>
        <taxon>Magnoliopsida</taxon>
        <taxon>eudicotyledons</taxon>
        <taxon>Gunneridae</taxon>
        <taxon>Pentapetalae</taxon>
        <taxon>asterids</taxon>
        <taxon>lamiids</taxon>
        <taxon>Solanales</taxon>
        <taxon>Solanaceae</taxon>
        <taxon>Solanoideae</taxon>
        <taxon>Solaneae</taxon>
        <taxon>Solanum</taxon>
    </lineage>
</organism>
<gene>
    <name evidence="1" type="ORF">R3W88_024704</name>
</gene>
<name>A0AAV9M1E7_9SOLN</name>
<dbReference type="PANTHER" id="PTHR47910:SF2">
    <property type="entry name" value="RIBULOSE BISPHOSPHATE CARBOXYLASE LARGE CHAIN, CATALYTIC DOMAIN-CONTAINING PROTEIN"/>
    <property type="match status" value="1"/>
</dbReference>
<sequence length="180" mass="20916">MSREQKTRVCVYGDGLDYYVEKFILLDTYRISTTKVKVSLSSYERLIQKIYRMLYKENLIEHVKPNDEFEKLLLSQTKLNTAPFTSIAQMTLAPTTKIDIIEVVLRCGPSKYEGHTQNRCQIETELKVKMEKDKDFLVILGRNIGISPYQGVFLQIRFNSKIHINPTHPHASRSSRSYGH</sequence>
<dbReference type="PANTHER" id="PTHR47910">
    <property type="entry name" value="RIBULOSE BISPHOSPHATE CARBOXYLASE LARGE CHAIN, CATALYTIC DOMAIN-CONTAINING PROTEIN"/>
    <property type="match status" value="1"/>
</dbReference>
<evidence type="ECO:0000313" key="2">
    <source>
        <dbReference type="Proteomes" id="UP001311915"/>
    </source>
</evidence>
<proteinExistence type="predicted"/>
<evidence type="ECO:0000313" key="1">
    <source>
        <dbReference type="EMBL" id="KAK4731716.1"/>
    </source>
</evidence>
<comment type="caution">
    <text evidence="1">The sequence shown here is derived from an EMBL/GenBank/DDBJ whole genome shotgun (WGS) entry which is preliminary data.</text>
</comment>
<reference evidence="1 2" key="1">
    <citation type="submission" date="2023-10" db="EMBL/GenBank/DDBJ databases">
        <title>Genome-Wide Identification Analysis in wild type Solanum Pinnatisectum Reveals Some Genes Defensing Phytophthora Infestans.</title>
        <authorList>
            <person name="Sun C."/>
        </authorList>
    </citation>
    <scope>NUCLEOTIDE SEQUENCE [LARGE SCALE GENOMIC DNA]</scope>
    <source>
        <strain evidence="1">LQN</strain>
        <tissue evidence="1">Leaf</tissue>
    </source>
</reference>
<protein>
    <submittedName>
        <fullName evidence="1">Uncharacterized protein</fullName>
    </submittedName>
</protein>
<dbReference type="EMBL" id="JAWPEI010000003">
    <property type="protein sequence ID" value="KAK4731716.1"/>
    <property type="molecule type" value="Genomic_DNA"/>
</dbReference>
<dbReference type="AlphaFoldDB" id="A0AAV9M1E7"/>